<evidence type="ECO:0000313" key="6">
    <source>
        <dbReference type="Proteomes" id="UP000602510"/>
    </source>
</evidence>
<keyword evidence="2" id="KW-0732">Signal</keyword>
<evidence type="ECO:0000313" key="5">
    <source>
        <dbReference type="EMBL" id="KAF4142753.1"/>
    </source>
</evidence>
<keyword evidence="1" id="KW-0812">Transmembrane</keyword>
<organism evidence="3 6">
    <name type="scientific">Phytophthora infestans</name>
    <name type="common">Potato late blight agent</name>
    <name type="synonym">Botrytis infestans</name>
    <dbReference type="NCBI Taxonomy" id="4787"/>
    <lineage>
        <taxon>Eukaryota</taxon>
        <taxon>Sar</taxon>
        <taxon>Stramenopiles</taxon>
        <taxon>Oomycota</taxon>
        <taxon>Peronosporomycetes</taxon>
        <taxon>Peronosporales</taxon>
        <taxon>Peronosporaceae</taxon>
        <taxon>Phytophthora</taxon>
    </lineage>
</organism>
<evidence type="ECO:0000256" key="1">
    <source>
        <dbReference type="SAM" id="Phobius"/>
    </source>
</evidence>
<name>A0A833T2Y5_PHYIN</name>
<dbReference type="AlphaFoldDB" id="A0A833T2Y5"/>
<proteinExistence type="predicted"/>
<evidence type="ECO:0000256" key="2">
    <source>
        <dbReference type="SAM" id="SignalP"/>
    </source>
</evidence>
<protein>
    <recommendedName>
        <fullName evidence="7">Secreted RxLR effector peptide protein</fullName>
    </recommendedName>
</protein>
<dbReference type="Proteomes" id="UP000704712">
    <property type="component" value="Unassembled WGS sequence"/>
</dbReference>
<evidence type="ECO:0000313" key="4">
    <source>
        <dbReference type="EMBL" id="KAF4035460.1"/>
    </source>
</evidence>
<evidence type="ECO:0000313" key="3">
    <source>
        <dbReference type="EMBL" id="KAF4032876.1"/>
    </source>
</evidence>
<accession>A0A833T2Y5</accession>
<feature type="chain" id="PRO_5036239724" description="Secreted RxLR effector peptide protein" evidence="2">
    <location>
        <begin position="24"/>
        <end position="117"/>
    </location>
</feature>
<keyword evidence="6" id="KW-1185">Reference proteome</keyword>
<feature type="signal peptide" evidence="2">
    <location>
        <begin position="1"/>
        <end position="23"/>
    </location>
</feature>
<keyword evidence="1" id="KW-0472">Membrane</keyword>
<evidence type="ECO:0008006" key="7">
    <source>
        <dbReference type="Google" id="ProtNLM"/>
    </source>
</evidence>
<comment type="caution">
    <text evidence="3">The sequence shown here is derived from an EMBL/GenBank/DDBJ whole genome shotgun (WGS) entry which is preliminary data.</text>
</comment>
<keyword evidence="1" id="KW-1133">Transmembrane helix</keyword>
<dbReference type="EMBL" id="JAACNO010001154">
    <property type="protein sequence ID" value="KAF4142753.1"/>
    <property type="molecule type" value="Genomic_DNA"/>
</dbReference>
<feature type="transmembrane region" description="Helical" evidence="1">
    <location>
        <begin position="89"/>
        <end position="109"/>
    </location>
</feature>
<dbReference type="EMBL" id="WSZM01000455">
    <property type="protein sequence ID" value="KAF4032876.1"/>
    <property type="molecule type" value="Genomic_DNA"/>
</dbReference>
<dbReference type="EMBL" id="WSZM01000314">
    <property type="protein sequence ID" value="KAF4035460.1"/>
    <property type="molecule type" value="Genomic_DNA"/>
</dbReference>
<sequence length="117" mass="12692">MRGICSLAAMVLTFYAITTCTKAALIDTARGLYYDSTRSITSDISARRLRREAVVLPAAAFHHHLMQNPSAPSTQSSQNRLTEKWSKALGVPLLLGAAVGVVVASVKIFQKLNEFAK</sequence>
<gene>
    <name evidence="4" type="ORF">GN244_ATG12529</name>
    <name evidence="3" type="ORF">GN244_ATG15223</name>
    <name evidence="5" type="ORF">GN958_ATG08065</name>
</gene>
<reference evidence="3" key="1">
    <citation type="submission" date="2020-04" db="EMBL/GenBank/DDBJ databases">
        <title>Hybrid Assembly of Korean Phytophthora infestans isolates.</title>
        <authorList>
            <person name="Prokchorchik M."/>
            <person name="Lee Y."/>
            <person name="Seo J."/>
            <person name="Cho J.-H."/>
            <person name="Park Y.-E."/>
            <person name="Jang D.-C."/>
            <person name="Im J.-S."/>
            <person name="Choi J.-G."/>
            <person name="Park H.-J."/>
            <person name="Lee G.-B."/>
            <person name="Lee Y.-G."/>
            <person name="Hong S.-Y."/>
            <person name="Cho K."/>
            <person name="Sohn K.H."/>
        </authorList>
    </citation>
    <scope>NUCLEOTIDE SEQUENCE</scope>
    <source>
        <strain evidence="3">KR_1_A1</strain>
        <strain evidence="5">KR_2_A2</strain>
    </source>
</reference>
<dbReference type="Proteomes" id="UP000602510">
    <property type="component" value="Unassembled WGS sequence"/>
</dbReference>